<dbReference type="NCBIfam" id="NF038032">
    <property type="entry name" value="CehA_McbA_metalo"/>
    <property type="match status" value="1"/>
</dbReference>
<dbReference type="PANTHER" id="PTHR42924">
    <property type="entry name" value="EXONUCLEASE"/>
    <property type="match status" value="1"/>
</dbReference>
<dbReference type="InterPro" id="IPR003141">
    <property type="entry name" value="Pol/His_phosphatase_N"/>
</dbReference>
<evidence type="ECO:0000313" key="3">
    <source>
        <dbReference type="Proteomes" id="UP000504882"/>
    </source>
</evidence>
<feature type="domain" description="Polymerase/histidinol phosphatase N-terminal" evidence="1">
    <location>
        <begin position="147"/>
        <end position="212"/>
    </location>
</feature>
<dbReference type="Gene3D" id="3.20.20.140">
    <property type="entry name" value="Metal-dependent hydrolases"/>
    <property type="match status" value="1"/>
</dbReference>
<accession>A0ABY2E867</accession>
<dbReference type="PANTHER" id="PTHR42924:SF3">
    <property type="entry name" value="POLYMERASE_HISTIDINOL PHOSPHATASE N-TERMINAL DOMAIN-CONTAINING PROTEIN"/>
    <property type="match status" value="1"/>
</dbReference>
<dbReference type="Proteomes" id="UP000504882">
    <property type="component" value="Unassembled WGS sequence"/>
</dbReference>
<gene>
    <name evidence="2" type="ORF">EXU48_02890</name>
</gene>
<dbReference type="InterPro" id="IPR016195">
    <property type="entry name" value="Pol/histidinol_Pase-like"/>
</dbReference>
<keyword evidence="3" id="KW-1185">Reference proteome</keyword>
<comment type="caution">
    <text evidence="2">The sequence shown here is derived from an EMBL/GenBank/DDBJ whole genome shotgun (WGS) entry which is preliminary data.</text>
</comment>
<evidence type="ECO:0000313" key="2">
    <source>
        <dbReference type="EMBL" id="TDE97178.1"/>
    </source>
</evidence>
<organism evidence="2 3">
    <name type="scientific">Occultella glacieicola</name>
    <dbReference type="NCBI Taxonomy" id="2518684"/>
    <lineage>
        <taxon>Bacteria</taxon>
        <taxon>Bacillati</taxon>
        <taxon>Actinomycetota</taxon>
        <taxon>Actinomycetes</taxon>
        <taxon>Micrococcales</taxon>
        <taxon>Ruaniaceae</taxon>
        <taxon>Occultella</taxon>
    </lineage>
</organism>
<reference evidence="2 3" key="1">
    <citation type="submission" date="2019-03" db="EMBL/GenBank/DDBJ databases">
        <title>Genomic features of bacteria from cold environments.</title>
        <authorList>
            <person name="Shen L."/>
        </authorList>
    </citation>
    <scope>NUCLEOTIDE SEQUENCE [LARGE SCALE GENOMIC DNA]</scope>
    <source>
        <strain evidence="3">T3246-1</strain>
    </source>
</reference>
<sequence length="413" mass="43617">MTTTHRLHLTIDDQIAGRYHPVAFEVAPGTESVEVRLDYDTSAGVLDLGCEGASGWRGWSGGARSRFVIAPTAATPGYLPGELEPGEWHVILGLHQLPATGLDVVLEIDIPATGAVETEPRAAVGQGAPRGSTRDLPAPDGLTWFAGDFHAHTLHSDGAESIDQLGARAAAAGLDFLAVTDHNTVSHHAHLPGVGTRHGVTLLPGQEVTTARGHANAFGDIGWIDFRGSAQRWVETVAARGGVLSVNHPVDGDCAWQHPLTTLPSALELWHISWFRDLTASFPWAFWARWGDVVPIGGSDFHKPGQGWTLGTPTTWVAAQENTPEAILAGVQAGRTSISVGVRPDATPDPLHTPMLLRLGDDLVALAAEGAVLVDIEGARRRITGPSVTVASASGAGPYRLEDPDRRVLAICA</sequence>
<dbReference type="InterPro" id="IPR004013">
    <property type="entry name" value="PHP_dom"/>
</dbReference>
<protein>
    <submittedName>
        <fullName evidence="2">PHP domain-containing protein</fullName>
    </submittedName>
</protein>
<dbReference type="EMBL" id="SMNA01000002">
    <property type="protein sequence ID" value="TDE97178.1"/>
    <property type="molecule type" value="Genomic_DNA"/>
</dbReference>
<dbReference type="SUPFAM" id="SSF89550">
    <property type="entry name" value="PHP domain-like"/>
    <property type="match status" value="1"/>
</dbReference>
<dbReference type="SMART" id="SM00481">
    <property type="entry name" value="POLIIIAc"/>
    <property type="match status" value="1"/>
</dbReference>
<dbReference type="RefSeq" id="WP_133106105.1">
    <property type="nucleotide sequence ID" value="NZ_SMNA01000002.1"/>
</dbReference>
<evidence type="ECO:0000259" key="1">
    <source>
        <dbReference type="SMART" id="SM00481"/>
    </source>
</evidence>
<dbReference type="Pfam" id="PF02811">
    <property type="entry name" value="PHP"/>
    <property type="match status" value="1"/>
</dbReference>
<name>A0ABY2E867_9MICO</name>
<proteinExistence type="predicted"/>
<dbReference type="InterPro" id="IPR052018">
    <property type="entry name" value="PHP_domain"/>
</dbReference>